<organism evidence="1 2">
    <name type="scientific">Lasiosphaeris hirsuta</name>
    <dbReference type="NCBI Taxonomy" id="260670"/>
    <lineage>
        <taxon>Eukaryota</taxon>
        <taxon>Fungi</taxon>
        <taxon>Dikarya</taxon>
        <taxon>Ascomycota</taxon>
        <taxon>Pezizomycotina</taxon>
        <taxon>Sordariomycetes</taxon>
        <taxon>Sordariomycetidae</taxon>
        <taxon>Sordariales</taxon>
        <taxon>Lasiosphaeriaceae</taxon>
        <taxon>Lasiosphaeris</taxon>
    </lineage>
</organism>
<sequence length="124" mass="13189">MYIRPALLASGLFSDPACRREGVAIPILDSPLNWHPTHRLAQTHLGLHRSLVPAVGELTRAFGDLPLCVNAVTFTGTNFTSPAASMGKALAILHWGTGVNGEGLEFGLGTLVSHVDEGLQHWGL</sequence>
<dbReference type="EMBL" id="JAUKUA010000002">
    <property type="protein sequence ID" value="KAK0725221.1"/>
    <property type="molecule type" value="Genomic_DNA"/>
</dbReference>
<proteinExistence type="predicted"/>
<accession>A0AA40B0A5</accession>
<reference evidence="1" key="1">
    <citation type="submission" date="2023-06" db="EMBL/GenBank/DDBJ databases">
        <title>Genome-scale phylogeny and comparative genomics of the fungal order Sordariales.</title>
        <authorList>
            <consortium name="Lawrence Berkeley National Laboratory"/>
            <person name="Hensen N."/>
            <person name="Bonometti L."/>
            <person name="Westerberg I."/>
            <person name="Brannstrom I.O."/>
            <person name="Guillou S."/>
            <person name="Cros-Aarteil S."/>
            <person name="Calhoun S."/>
            <person name="Haridas S."/>
            <person name="Kuo A."/>
            <person name="Mondo S."/>
            <person name="Pangilinan J."/>
            <person name="Riley R."/>
            <person name="Labutti K."/>
            <person name="Andreopoulos B."/>
            <person name="Lipzen A."/>
            <person name="Chen C."/>
            <person name="Yanf M."/>
            <person name="Daum C."/>
            <person name="Ng V."/>
            <person name="Clum A."/>
            <person name="Steindorff A."/>
            <person name="Ohm R."/>
            <person name="Martin F."/>
            <person name="Silar P."/>
            <person name="Natvig D."/>
            <person name="Lalanne C."/>
            <person name="Gautier V."/>
            <person name="Ament-Velasquez S.L."/>
            <person name="Kruys A."/>
            <person name="Hutchinson M.I."/>
            <person name="Powell A.J."/>
            <person name="Barry K."/>
            <person name="Miller A.N."/>
            <person name="Grigoriev I.V."/>
            <person name="Debuchy R."/>
            <person name="Gladieux P."/>
            <person name="Thoren M.H."/>
            <person name="Johannesson H."/>
        </authorList>
    </citation>
    <scope>NUCLEOTIDE SEQUENCE</scope>
    <source>
        <strain evidence="1">SMH4607-1</strain>
    </source>
</reference>
<comment type="caution">
    <text evidence="1">The sequence shown here is derived from an EMBL/GenBank/DDBJ whole genome shotgun (WGS) entry which is preliminary data.</text>
</comment>
<name>A0AA40B0A5_9PEZI</name>
<dbReference type="AlphaFoldDB" id="A0AA40B0A5"/>
<evidence type="ECO:0000313" key="2">
    <source>
        <dbReference type="Proteomes" id="UP001172102"/>
    </source>
</evidence>
<evidence type="ECO:0000313" key="1">
    <source>
        <dbReference type="EMBL" id="KAK0725221.1"/>
    </source>
</evidence>
<dbReference type="Proteomes" id="UP001172102">
    <property type="component" value="Unassembled WGS sequence"/>
</dbReference>
<keyword evidence="2" id="KW-1185">Reference proteome</keyword>
<protein>
    <submittedName>
        <fullName evidence="1">Uncharacterized protein</fullName>
    </submittedName>
</protein>
<gene>
    <name evidence="1" type="ORF">B0H67DRAFT_569946</name>
</gene>